<sequence length="569" mass="66192">MGPQAFRPQLEKFITFMVLCSVNHDRTRLIDKPPWWPKEVEFSIPFVRPKILGDNWMGNLKKLVFQCYTYYKSEYLLRFCSYLAQYPREKIYYVNNWDLTTSLYHKSTGKLLATFRNENMDYDKVVESPRRSLLSHNNTNSNFTTKNKKAQKKKAHTSSSSLVVLQPQMEEIYLCDNCDAEFGDLEKMKNHERMCIASINTCETLRTNTPCEMVVEDEPELSQNQFMDYFNLYTGNEPPKKKLLESPMTITCDFEPKRSSRRMRTSVNFVRCPTIPFSSPAGIAMSKKTKPMSKESQQERIDKMERYMSAPPLNKFNRPKWLDRIPQFNRWVVTYKSNKENLPLDNHVHQYTFGVVKHKPVLSIQSQLLYVACGRTIVRLERLTDIQLEDLKCHPWKYRRPIRQRSSHYRPRSQTTILETSTLCLEDQSSINSTKLMSDENNLIGNLKNGVVANFRSRPIQRLTQTQPTESKTIILVDLCSSDDDDDKHNEDRVRNSVLPDENCDPLCISGNNTRTTHLKNLALHTNQFLSNGLLLSKTNDKCNSNNKRISNGVLDTCQPFLPNIKSTP</sequence>
<evidence type="ECO:0000313" key="2">
    <source>
        <dbReference type="EMBL" id="KAK0167608.1"/>
    </source>
</evidence>
<reference evidence="2" key="1">
    <citation type="journal article" date="2023" name="bioRxiv">
        <title>Scaffold-level genome assemblies of two parasitoid biocontrol wasps reveal the parthenogenesis mechanism and an associated novel virus.</title>
        <authorList>
            <person name="Inwood S."/>
            <person name="Skelly J."/>
            <person name="Guhlin J."/>
            <person name="Harrop T."/>
            <person name="Goldson S."/>
            <person name="Dearden P."/>
        </authorList>
    </citation>
    <scope>NUCLEOTIDE SEQUENCE</scope>
    <source>
        <strain evidence="2">Lincoln</strain>
        <tissue evidence="2">Whole body</tissue>
    </source>
</reference>
<comment type="caution">
    <text evidence="2">The sequence shown here is derived from an EMBL/GenBank/DDBJ whole genome shotgun (WGS) entry which is preliminary data.</text>
</comment>
<dbReference type="Proteomes" id="UP001168972">
    <property type="component" value="Unassembled WGS sequence"/>
</dbReference>
<gene>
    <name evidence="2" type="ORF">PV327_004982</name>
</gene>
<feature type="compositionally biased region" description="Basic residues" evidence="1">
    <location>
        <begin position="146"/>
        <end position="156"/>
    </location>
</feature>
<feature type="region of interest" description="Disordered" evidence="1">
    <location>
        <begin position="133"/>
        <end position="159"/>
    </location>
</feature>
<dbReference type="AlphaFoldDB" id="A0AA39FDS3"/>
<proteinExistence type="predicted"/>
<dbReference type="EMBL" id="JAQQBR010001832">
    <property type="protein sequence ID" value="KAK0167608.1"/>
    <property type="molecule type" value="Genomic_DNA"/>
</dbReference>
<keyword evidence="3" id="KW-1185">Reference proteome</keyword>
<accession>A0AA39FDS3</accession>
<protein>
    <submittedName>
        <fullName evidence="2">Uncharacterized protein</fullName>
    </submittedName>
</protein>
<reference evidence="2" key="2">
    <citation type="submission" date="2023-03" db="EMBL/GenBank/DDBJ databases">
        <authorList>
            <person name="Inwood S.N."/>
            <person name="Skelly J.G."/>
            <person name="Guhlin J."/>
            <person name="Harrop T.W.R."/>
            <person name="Goldson S.G."/>
            <person name="Dearden P.K."/>
        </authorList>
    </citation>
    <scope>NUCLEOTIDE SEQUENCE</scope>
    <source>
        <strain evidence="2">Lincoln</strain>
        <tissue evidence="2">Whole body</tissue>
    </source>
</reference>
<organism evidence="2 3">
    <name type="scientific">Microctonus hyperodae</name>
    <name type="common">Parasitoid wasp</name>
    <dbReference type="NCBI Taxonomy" id="165561"/>
    <lineage>
        <taxon>Eukaryota</taxon>
        <taxon>Metazoa</taxon>
        <taxon>Ecdysozoa</taxon>
        <taxon>Arthropoda</taxon>
        <taxon>Hexapoda</taxon>
        <taxon>Insecta</taxon>
        <taxon>Pterygota</taxon>
        <taxon>Neoptera</taxon>
        <taxon>Endopterygota</taxon>
        <taxon>Hymenoptera</taxon>
        <taxon>Apocrita</taxon>
        <taxon>Ichneumonoidea</taxon>
        <taxon>Braconidae</taxon>
        <taxon>Euphorinae</taxon>
        <taxon>Microctonus</taxon>
    </lineage>
</organism>
<name>A0AA39FDS3_MICHY</name>
<evidence type="ECO:0000313" key="3">
    <source>
        <dbReference type="Proteomes" id="UP001168972"/>
    </source>
</evidence>
<evidence type="ECO:0000256" key="1">
    <source>
        <dbReference type="SAM" id="MobiDB-lite"/>
    </source>
</evidence>